<feature type="binding site" evidence="10">
    <location>
        <position position="106"/>
    </location>
    <ligand>
        <name>substrate</name>
    </ligand>
</feature>
<dbReference type="PIRSF" id="PIRSF001084">
    <property type="entry name" value="B-galactosidase"/>
    <property type="match status" value="1"/>
</dbReference>
<dbReference type="InterPro" id="IPR003476">
    <property type="entry name" value="Glyco_hydro_42"/>
</dbReference>
<dbReference type="InterPro" id="IPR013780">
    <property type="entry name" value="Glyco_hydro_b"/>
</dbReference>
<dbReference type="InterPro" id="IPR013738">
    <property type="entry name" value="Beta_galactosidase_Trimer"/>
</dbReference>
<evidence type="ECO:0000259" key="12">
    <source>
        <dbReference type="Pfam" id="PF08532"/>
    </source>
</evidence>
<feature type="binding site" evidence="10">
    <location>
        <position position="325"/>
    </location>
    <ligand>
        <name>substrate</name>
    </ligand>
</feature>
<dbReference type="RefSeq" id="WP_008294982.1">
    <property type="nucleotide sequence ID" value="NZ_CM002299.1"/>
</dbReference>
<reference evidence="13 14" key="2">
    <citation type="journal article" date="2009" name="PLoS ONE">
        <title>The photosynthetic apparatus and its regulation in the aerobic gammaproteobacterium Congregibacter litoralis gen. nov., sp. nov.</title>
        <authorList>
            <person name="Spring S."/>
            <person name="Lunsdorf H."/>
            <person name="Fuchs B.M."/>
            <person name="Tindall B.J."/>
        </authorList>
    </citation>
    <scope>NUCLEOTIDE SEQUENCE [LARGE SCALE GENOMIC DNA]</scope>
    <source>
        <strain evidence="13">KT71</strain>
    </source>
</reference>
<dbReference type="EC" id="3.2.1.23" evidence="3 8"/>
<evidence type="ECO:0000256" key="2">
    <source>
        <dbReference type="ARBA" id="ARBA00005940"/>
    </source>
</evidence>
<keyword evidence="4" id="KW-0479">Metal-binding</keyword>
<dbReference type="OrthoDB" id="9800974at2"/>
<dbReference type="Proteomes" id="UP000019205">
    <property type="component" value="Chromosome"/>
</dbReference>
<evidence type="ECO:0000256" key="5">
    <source>
        <dbReference type="ARBA" id="ARBA00022801"/>
    </source>
</evidence>
<proteinExistence type="inferred from homology"/>
<comment type="similarity">
    <text evidence="2 8">Belongs to the glycosyl hydrolase 42 family.</text>
</comment>
<keyword evidence="6" id="KW-0862">Zinc</keyword>
<dbReference type="GO" id="GO:0005975">
    <property type="term" value="P:carbohydrate metabolic process"/>
    <property type="evidence" value="ECO:0007669"/>
    <property type="project" value="InterPro"/>
</dbReference>
<dbReference type="AlphaFoldDB" id="A4AD89"/>
<feature type="domain" description="Beta-galactosidase trimerisation" evidence="12">
    <location>
        <begin position="404"/>
        <end position="548"/>
    </location>
</feature>
<reference evidence="13 14" key="1">
    <citation type="journal article" date="2007" name="Proc. Natl. Acad. Sci. U.S.A.">
        <title>Characterization of a marine gammaproteobacterium capable of aerobic anoxygenic photosynthesis.</title>
        <authorList>
            <person name="Fuchs B.M."/>
            <person name="Spring S."/>
            <person name="Teeling H."/>
            <person name="Quast C."/>
            <person name="Wulf J."/>
            <person name="Schattenhofer M."/>
            <person name="Yan S."/>
            <person name="Ferriera S."/>
            <person name="Johnson J."/>
            <person name="Glockner F.O."/>
            <person name="Amann R."/>
        </authorList>
    </citation>
    <scope>NUCLEOTIDE SEQUENCE [LARGE SCALE GENOMIC DNA]</scope>
    <source>
        <strain evidence="13">KT71</strain>
    </source>
</reference>
<dbReference type="Pfam" id="PF02449">
    <property type="entry name" value="Glyco_hydro_42"/>
    <property type="match status" value="1"/>
</dbReference>
<dbReference type="CDD" id="cd03143">
    <property type="entry name" value="A4_beta-galactosidase_middle_domain"/>
    <property type="match status" value="1"/>
</dbReference>
<dbReference type="Gene3D" id="3.20.20.80">
    <property type="entry name" value="Glycosidases"/>
    <property type="match status" value="1"/>
</dbReference>
<evidence type="ECO:0000256" key="8">
    <source>
        <dbReference type="PIRNR" id="PIRNR001084"/>
    </source>
</evidence>
<dbReference type="HOGENOM" id="CLU_012430_1_0_6"/>
<evidence type="ECO:0000256" key="4">
    <source>
        <dbReference type="ARBA" id="ARBA00022723"/>
    </source>
</evidence>
<dbReference type="PANTHER" id="PTHR36447">
    <property type="entry name" value="BETA-GALACTOSIDASE GANA"/>
    <property type="match status" value="1"/>
</dbReference>
<keyword evidence="14" id="KW-1185">Reference proteome</keyword>
<dbReference type="InterPro" id="IPR029062">
    <property type="entry name" value="Class_I_gatase-like"/>
</dbReference>
<evidence type="ECO:0000259" key="11">
    <source>
        <dbReference type="Pfam" id="PF02449"/>
    </source>
</evidence>
<evidence type="ECO:0000256" key="3">
    <source>
        <dbReference type="ARBA" id="ARBA00012756"/>
    </source>
</evidence>
<dbReference type="GO" id="GO:0004565">
    <property type="term" value="F:beta-galactosidase activity"/>
    <property type="evidence" value="ECO:0007669"/>
    <property type="project" value="UniProtKB-EC"/>
</dbReference>
<dbReference type="SUPFAM" id="SSF51011">
    <property type="entry name" value="Glycosyl hydrolase domain"/>
    <property type="match status" value="1"/>
</dbReference>
<evidence type="ECO:0000256" key="7">
    <source>
        <dbReference type="ARBA" id="ARBA00023295"/>
    </source>
</evidence>
<dbReference type="InterPro" id="IPR017853">
    <property type="entry name" value="GH"/>
</dbReference>
<organism evidence="13 14">
    <name type="scientific">Congregibacter litoralis KT71</name>
    <dbReference type="NCBI Taxonomy" id="314285"/>
    <lineage>
        <taxon>Bacteria</taxon>
        <taxon>Pseudomonadati</taxon>
        <taxon>Pseudomonadota</taxon>
        <taxon>Gammaproteobacteria</taxon>
        <taxon>Cellvibrionales</taxon>
        <taxon>Halieaceae</taxon>
        <taxon>Congregibacter</taxon>
    </lineage>
</organism>
<dbReference type="eggNOG" id="COG1874">
    <property type="taxonomic scope" value="Bacteria"/>
</dbReference>
<dbReference type="SUPFAM" id="SSF52317">
    <property type="entry name" value="Class I glutamine amidotransferase-like"/>
    <property type="match status" value="1"/>
</dbReference>
<feature type="active site" description="Nucleophile" evidence="9">
    <location>
        <position position="317"/>
    </location>
</feature>
<accession>A4AD89</accession>
<feature type="binding site" evidence="10">
    <location>
        <position position="144"/>
    </location>
    <ligand>
        <name>substrate</name>
    </ligand>
</feature>
<dbReference type="Gene3D" id="3.40.50.880">
    <property type="match status" value="1"/>
</dbReference>
<evidence type="ECO:0000256" key="10">
    <source>
        <dbReference type="PIRSR" id="PIRSR001084-2"/>
    </source>
</evidence>
<comment type="caution">
    <text evidence="13">The sequence shown here is derived from an EMBL/GenBank/DDBJ whole genome shotgun (WGS) entry which is preliminary data.</text>
</comment>
<evidence type="ECO:0000256" key="6">
    <source>
        <dbReference type="ARBA" id="ARBA00022833"/>
    </source>
</evidence>
<dbReference type="Gene3D" id="2.60.40.1180">
    <property type="entry name" value="Golgi alpha-mannosidase II"/>
    <property type="match status" value="1"/>
</dbReference>
<gene>
    <name evidence="13" type="ORF">KT71_12760</name>
</gene>
<feature type="domain" description="Glycoside hydrolase family 42 N-terminal" evidence="11">
    <location>
        <begin position="9"/>
        <end position="394"/>
    </location>
</feature>
<dbReference type="PANTHER" id="PTHR36447:SF2">
    <property type="entry name" value="BETA-GALACTOSIDASE YESZ"/>
    <property type="match status" value="1"/>
</dbReference>
<dbReference type="Pfam" id="PF08532">
    <property type="entry name" value="Glyco_hydro_42M"/>
    <property type="match status" value="1"/>
</dbReference>
<keyword evidence="7 8" id="KW-0326">Glycosidase</keyword>
<evidence type="ECO:0000256" key="1">
    <source>
        <dbReference type="ARBA" id="ARBA00001412"/>
    </source>
</evidence>
<keyword evidence="5 8" id="KW-0378">Hydrolase</keyword>
<evidence type="ECO:0000313" key="13">
    <source>
        <dbReference type="EMBL" id="EAQ96013.1"/>
    </source>
</evidence>
<dbReference type="InterPro" id="IPR013529">
    <property type="entry name" value="Glyco_hydro_42_N"/>
</dbReference>
<evidence type="ECO:0000313" key="14">
    <source>
        <dbReference type="Proteomes" id="UP000019205"/>
    </source>
</evidence>
<evidence type="ECO:0000256" key="9">
    <source>
        <dbReference type="PIRSR" id="PIRSR001084-1"/>
    </source>
</evidence>
<sequence>MALATIGVCYYPEHWPREHWSEQAAMMRSGGIELVRIAEFAWSRIEPSPGHFAWDWLDEAVETLAGENLKIIMCTPTACPPLWLVERFPEILPVDRNDQPRRFGSRRHYRFASEVYIDESLRISQAVIDRYAGHPAVVGWQLDNEYGCHETTLSYSEDDGRAFQIWLEKRHGDIGALNQAWGTVFWSQEYRSFAEVGRPNLTVTEANPAHQLDYWRFASDQVRHYNAKQRQLLASSQGSDRWVTHNFMGNFIDFDHFAVAEDLDVATWDSYPLGFLDQGWFKEEEKLRYRRIGHPDWAAFHHDLYRAVGKGRFAVMEQQPGPVNWAESNAQPLDNAPAFWGMEAVAHGAEFVSYFRYQQLPRAQEQMHAALRLPTGDPAPAWATVTRLAEEFRNLDANESVQAPIALLFDYPSCWAGAIQAHAPGMAQLESAFHYYSAARSLGLDIDIVSEQSALDGYEFVIVPGTIIIDPAFVARVEAAGASCLMGARSGSRDEHCALPETLAPGPLQSLIPLRVLAVDSMRRGARRSFSYGEKNFEASRWQESIASDLEPRIRCDDGAGLWYSNDNHHYINAHVPAEFLTAVMQEIFTQRDRAYRPLPEGLRIRRRGSLTFAFNFSPEAQRLEVRDAECVIGARDLGQGEYAVWQSPRD</sequence>
<dbReference type="EMBL" id="AAOA02000001">
    <property type="protein sequence ID" value="EAQ96013.1"/>
    <property type="molecule type" value="Genomic_DNA"/>
</dbReference>
<feature type="active site" description="Proton donor" evidence="9">
    <location>
        <position position="145"/>
    </location>
</feature>
<dbReference type="GO" id="GO:0009341">
    <property type="term" value="C:beta-galactosidase complex"/>
    <property type="evidence" value="ECO:0007669"/>
    <property type="project" value="InterPro"/>
</dbReference>
<protein>
    <recommendedName>
        <fullName evidence="3 8">Beta-galactosidase</fullName>
        <shortName evidence="8">Beta-gal</shortName>
        <ecNumber evidence="3 8">3.2.1.23</ecNumber>
    </recommendedName>
</protein>
<dbReference type="STRING" id="314285.KT71_12760"/>
<dbReference type="GO" id="GO:0046872">
    <property type="term" value="F:metal ion binding"/>
    <property type="evidence" value="ECO:0007669"/>
    <property type="project" value="UniProtKB-KW"/>
</dbReference>
<dbReference type="SUPFAM" id="SSF51445">
    <property type="entry name" value="(Trans)glycosidases"/>
    <property type="match status" value="1"/>
</dbReference>
<name>A4AD89_9GAMM</name>
<comment type="catalytic activity">
    <reaction evidence="1 8">
        <text>Hydrolysis of terminal non-reducing beta-D-galactose residues in beta-D-galactosides.</text>
        <dbReference type="EC" id="3.2.1.23"/>
    </reaction>
</comment>